<sequence>MARRNESNEEKNHRKLVKNFLSKNPIKDPNDIPGTDEGNDAPSAGKRSHC</sequence>
<dbReference type="EMBL" id="LKEU01000050">
    <property type="protein sequence ID" value="OFV68950.1"/>
    <property type="molecule type" value="Genomic_DNA"/>
</dbReference>
<dbReference type="RefSeq" id="WP_175440980.1">
    <property type="nucleotide sequence ID" value="NZ_LKEU01000050.1"/>
</dbReference>
<name>A0A1F2PC03_9FIRM</name>
<dbReference type="STRING" id="52694.ACWI_34860"/>
<protein>
    <submittedName>
        <fullName evidence="2">Uncharacterized protein</fullName>
    </submittedName>
</protein>
<comment type="caution">
    <text evidence="2">The sequence shown here is derived from an EMBL/GenBank/DDBJ whole genome shotgun (WGS) entry which is preliminary data.</text>
</comment>
<proteinExistence type="predicted"/>
<dbReference type="Proteomes" id="UP000176244">
    <property type="component" value="Unassembled WGS sequence"/>
</dbReference>
<reference evidence="2 3" key="1">
    <citation type="submission" date="2015-09" db="EMBL/GenBank/DDBJ databases">
        <title>Genome sequence of Acetobacterium wieringae DSM 1911.</title>
        <authorList>
            <person name="Poehlein A."/>
            <person name="Bengelsdorf F.R."/>
            <person name="Schiel-Bengelsdorf B."/>
            <person name="Duerre P."/>
            <person name="Daniel R."/>
        </authorList>
    </citation>
    <scope>NUCLEOTIDE SEQUENCE [LARGE SCALE GENOMIC DNA]</scope>
    <source>
        <strain evidence="2 3">DSM 1911</strain>
    </source>
</reference>
<gene>
    <name evidence="2" type="ORF">ACWI_34860</name>
</gene>
<accession>A0A1F2PC03</accession>
<evidence type="ECO:0000313" key="3">
    <source>
        <dbReference type="Proteomes" id="UP000176244"/>
    </source>
</evidence>
<evidence type="ECO:0000313" key="2">
    <source>
        <dbReference type="EMBL" id="OFV68950.1"/>
    </source>
</evidence>
<dbReference type="AlphaFoldDB" id="A0A1F2PC03"/>
<evidence type="ECO:0000256" key="1">
    <source>
        <dbReference type="SAM" id="MobiDB-lite"/>
    </source>
</evidence>
<feature type="compositionally biased region" description="Basic and acidic residues" evidence="1">
    <location>
        <begin position="1"/>
        <end position="12"/>
    </location>
</feature>
<organism evidence="2 3">
    <name type="scientific">Acetobacterium wieringae</name>
    <dbReference type="NCBI Taxonomy" id="52694"/>
    <lineage>
        <taxon>Bacteria</taxon>
        <taxon>Bacillati</taxon>
        <taxon>Bacillota</taxon>
        <taxon>Clostridia</taxon>
        <taxon>Eubacteriales</taxon>
        <taxon>Eubacteriaceae</taxon>
        <taxon>Acetobacterium</taxon>
    </lineage>
</organism>
<feature type="region of interest" description="Disordered" evidence="1">
    <location>
        <begin position="1"/>
        <end position="50"/>
    </location>
</feature>